<feature type="domain" description="HD" evidence="2">
    <location>
        <begin position="33"/>
        <end position="136"/>
    </location>
</feature>
<accession>A0A1F4YD47</accession>
<proteinExistence type="predicted"/>
<dbReference type="SUPFAM" id="SSF109604">
    <property type="entry name" value="HD-domain/PDEase-like"/>
    <property type="match status" value="1"/>
</dbReference>
<gene>
    <name evidence="3" type="ORF">A2876_03135</name>
</gene>
<dbReference type="Pfam" id="PF01966">
    <property type="entry name" value="HD"/>
    <property type="match status" value="1"/>
</dbReference>
<evidence type="ECO:0000256" key="1">
    <source>
        <dbReference type="ARBA" id="ARBA00022741"/>
    </source>
</evidence>
<dbReference type="AlphaFoldDB" id="A0A1F4YD47"/>
<dbReference type="Proteomes" id="UP000178176">
    <property type="component" value="Unassembled WGS sequence"/>
</dbReference>
<name>A0A1F4YD47_9BACT</name>
<sequence length="202" mass="23496">MVIKINRAKIDLPELDLLKGVKEVHPWHDKQDVYKHTLAVMKGLKSLLKRNPKKILAEKIGAYTREELLTICAVLHDMAKPDTIVYQSKDLTPCRAHEVIMSGRIGKFSKRFGLDKKDEDWLKRLVMWHALPHDLITLAMARKEEDKFLKELVQIAPDMSIDLLVFYYADMIGSDLLKLNRKEYLERERIILKYLTKLGESG</sequence>
<dbReference type="EMBL" id="MEXH01000026">
    <property type="protein sequence ID" value="OGC91910.1"/>
    <property type="molecule type" value="Genomic_DNA"/>
</dbReference>
<dbReference type="Gene3D" id="1.10.3090.10">
    <property type="entry name" value="cca-adding enzyme, domain 2"/>
    <property type="match status" value="1"/>
</dbReference>
<evidence type="ECO:0000313" key="4">
    <source>
        <dbReference type="Proteomes" id="UP000178176"/>
    </source>
</evidence>
<reference evidence="3 4" key="1">
    <citation type="journal article" date="2016" name="Nat. Commun.">
        <title>Thousands of microbial genomes shed light on interconnected biogeochemical processes in an aquifer system.</title>
        <authorList>
            <person name="Anantharaman K."/>
            <person name="Brown C.T."/>
            <person name="Hug L.A."/>
            <person name="Sharon I."/>
            <person name="Castelle C.J."/>
            <person name="Probst A.J."/>
            <person name="Thomas B.C."/>
            <person name="Singh A."/>
            <person name="Wilkins M.J."/>
            <person name="Karaoz U."/>
            <person name="Brodie E.L."/>
            <person name="Williams K.H."/>
            <person name="Hubbard S.S."/>
            <person name="Banfield J.F."/>
        </authorList>
    </citation>
    <scope>NUCLEOTIDE SEQUENCE [LARGE SCALE GENOMIC DNA]</scope>
</reference>
<evidence type="ECO:0000259" key="2">
    <source>
        <dbReference type="Pfam" id="PF01966"/>
    </source>
</evidence>
<comment type="caution">
    <text evidence="3">The sequence shown here is derived from an EMBL/GenBank/DDBJ whole genome shotgun (WGS) entry which is preliminary data.</text>
</comment>
<protein>
    <recommendedName>
        <fullName evidence="2">HD domain-containing protein</fullName>
    </recommendedName>
</protein>
<keyword evidence="1" id="KW-0547">Nucleotide-binding</keyword>
<dbReference type="PANTHER" id="PTHR47545">
    <property type="entry name" value="MULTIFUNCTIONAL CCA PROTEIN"/>
    <property type="match status" value="1"/>
</dbReference>
<organism evidence="3 4">
    <name type="scientific">Candidatus Amesbacteria bacterium RIFCSPHIGHO2_01_FULL_48_32b</name>
    <dbReference type="NCBI Taxonomy" id="1797253"/>
    <lineage>
        <taxon>Bacteria</taxon>
        <taxon>Candidatus Amesiibacteriota</taxon>
    </lineage>
</organism>
<dbReference type="GO" id="GO:0000166">
    <property type="term" value="F:nucleotide binding"/>
    <property type="evidence" value="ECO:0007669"/>
    <property type="project" value="UniProtKB-KW"/>
</dbReference>
<evidence type="ECO:0000313" key="3">
    <source>
        <dbReference type="EMBL" id="OGC91910.1"/>
    </source>
</evidence>
<dbReference type="InterPro" id="IPR006674">
    <property type="entry name" value="HD_domain"/>
</dbReference>
<dbReference type="InterPro" id="IPR050124">
    <property type="entry name" value="tRNA_CCA-adding_enzyme"/>
</dbReference>